<dbReference type="Proteomes" id="UP001153555">
    <property type="component" value="Unassembled WGS sequence"/>
</dbReference>
<organism evidence="2 3">
    <name type="scientific">Striga hermonthica</name>
    <name type="common">Purple witchweed</name>
    <name type="synonym">Buchnera hermonthica</name>
    <dbReference type="NCBI Taxonomy" id="68872"/>
    <lineage>
        <taxon>Eukaryota</taxon>
        <taxon>Viridiplantae</taxon>
        <taxon>Streptophyta</taxon>
        <taxon>Embryophyta</taxon>
        <taxon>Tracheophyta</taxon>
        <taxon>Spermatophyta</taxon>
        <taxon>Magnoliopsida</taxon>
        <taxon>eudicotyledons</taxon>
        <taxon>Gunneridae</taxon>
        <taxon>Pentapetalae</taxon>
        <taxon>asterids</taxon>
        <taxon>lamiids</taxon>
        <taxon>Lamiales</taxon>
        <taxon>Orobanchaceae</taxon>
        <taxon>Buchnereae</taxon>
        <taxon>Striga</taxon>
    </lineage>
</organism>
<accession>A0A9N7RSW7</accession>
<feature type="region of interest" description="Disordered" evidence="1">
    <location>
        <begin position="32"/>
        <end position="87"/>
    </location>
</feature>
<evidence type="ECO:0000313" key="3">
    <source>
        <dbReference type="Proteomes" id="UP001153555"/>
    </source>
</evidence>
<comment type="caution">
    <text evidence="2">The sequence shown here is derived from an EMBL/GenBank/DDBJ whole genome shotgun (WGS) entry which is preliminary data.</text>
</comment>
<sequence length="87" mass="9081">MYSSKGGSSFNPGNDAVTCVVKSRKLTAIVGQHGLDEDDGGKVSLEDYRPIDPAPSSKASIRPAPVQHGSPLLPYIPKTCPPPKHGG</sequence>
<reference evidence="2" key="1">
    <citation type="submission" date="2019-12" db="EMBL/GenBank/DDBJ databases">
        <authorList>
            <person name="Scholes J."/>
        </authorList>
    </citation>
    <scope>NUCLEOTIDE SEQUENCE</scope>
</reference>
<dbReference type="GO" id="GO:0016787">
    <property type="term" value="F:hydrolase activity"/>
    <property type="evidence" value="ECO:0007669"/>
    <property type="project" value="UniProtKB-KW"/>
</dbReference>
<dbReference type="PANTHER" id="PTHR37249:SF3">
    <property type="entry name" value="OS03G0206201 PROTEIN"/>
    <property type="match status" value="1"/>
</dbReference>
<evidence type="ECO:0000313" key="2">
    <source>
        <dbReference type="EMBL" id="CAA0843377.1"/>
    </source>
</evidence>
<dbReference type="OrthoDB" id="1938519at2759"/>
<protein>
    <submittedName>
        <fullName evidence="2">Glycosyl hydrolase family 35 protein</fullName>
    </submittedName>
</protein>
<feature type="compositionally biased region" description="Basic and acidic residues" evidence="1">
    <location>
        <begin position="40"/>
        <end position="50"/>
    </location>
</feature>
<dbReference type="PANTHER" id="PTHR37249">
    <property type="entry name" value="OS03G0206201 PROTEIN"/>
    <property type="match status" value="1"/>
</dbReference>
<name>A0A9N7RSW7_STRHE</name>
<evidence type="ECO:0000256" key="1">
    <source>
        <dbReference type="SAM" id="MobiDB-lite"/>
    </source>
</evidence>
<keyword evidence="3" id="KW-1185">Reference proteome</keyword>
<gene>
    <name evidence="2" type="ORF">SHERM_09151</name>
</gene>
<proteinExistence type="predicted"/>
<keyword evidence="2" id="KW-0378">Hydrolase</keyword>
<dbReference type="EMBL" id="CACSLK010035018">
    <property type="protein sequence ID" value="CAA0843377.1"/>
    <property type="molecule type" value="Genomic_DNA"/>
</dbReference>
<dbReference type="AlphaFoldDB" id="A0A9N7RSW7"/>